<keyword evidence="4" id="KW-1185">Reference proteome</keyword>
<keyword evidence="2" id="KW-0732">Signal</keyword>
<dbReference type="VEuPathDB" id="PiroplasmaDB:BMR1_01G02750"/>
<name>A0A1N6LX18_BABMR</name>
<reference evidence="3 4" key="1">
    <citation type="journal article" date="2012" name="Nucleic Acids Res.">
        <title>Sequencing of the smallest Apicomplexan genome from the human pathogen Babesia microti.</title>
        <authorList>
            <person name="Cornillot E."/>
            <person name="Hadj-Kaddour K."/>
            <person name="Dassouli A."/>
            <person name="Noel B."/>
            <person name="Ranwez V."/>
            <person name="Vacherie B."/>
            <person name="Augagneur Y."/>
            <person name="Bres V."/>
            <person name="Duclos A."/>
            <person name="Randazzo S."/>
            <person name="Carcy B."/>
            <person name="Debierre-Grockiego F."/>
            <person name="Delbecq S."/>
            <person name="Moubri-Menage K."/>
            <person name="Shams-Eldin H."/>
            <person name="Usmani-Brown S."/>
            <person name="Bringaud F."/>
            <person name="Wincker P."/>
            <person name="Vivares C.P."/>
            <person name="Schwarz R.T."/>
            <person name="Schetters T.P."/>
            <person name="Krause P.J."/>
            <person name="Gorenflot A."/>
            <person name="Berry V."/>
            <person name="Barbe V."/>
            <person name="Ben Mamoun C."/>
        </authorList>
    </citation>
    <scope>NUCLEOTIDE SEQUENCE [LARGE SCALE GENOMIC DNA]</scope>
    <source>
        <strain evidence="3 4">RI</strain>
    </source>
</reference>
<keyword evidence="1" id="KW-0812">Transmembrane</keyword>
<evidence type="ECO:0000313" key="4">
    <source>
        <dbReference type="Proteomes" id="UP000002899"/>
    </source>
</evidence>
<gene>
    <name evidence="3" type="ORF">BMR1_01G02750</name>
</gene>
<evidence type="ECO:0000313" key="3">
    <source>
        <dbReference type="EMBL" id="SIO73412.1"/>
    </source>
</evidence>
<proteinExistence type="predicted"/>
<dbReference type="AlphaFoldDB" id="A0A1N6LX18"/>
<feature type="chain" id="PRO_5013111273" evidence="2">
    <location>
        <begin position="16"/>
        <end position="594"/>
    </location>
</feature>
<keyword evidence="1" id="KW-1133">Transmembrane helix</keyword>
<reference evidence="3 4" key="2">
    <citation type="journal article" date="2013" name="PLoS ONE">
        <title>Whole genome mapping and re-organization of the nuclear and mitochondrial genomes of Babesia microti isolates.</title>
        <authorList>
            <person name="Cornillot E."/>
            <person name="Dassouli A."/>
            <person name="Garg A."/>
            <person name="Pachikara N."/>
            <person name="Randazzo S."/>
            <person name="Depoix D."/>
            <person name="Carcy B."/>
            <person name="Delbecq S."/>
            <person name="Frutos R."/>
            <person name="Silva J.C."/>
            <person name="Sutton R."/>
            <person name="Krause P.J."/>
            <person name="Mamoun C.B."/>
        </authorList>
    </citation>
    <scope>NUCLEOTIDE SEQUENCE [LARGE SCALE GENOMIC DNA]</scope>
    <source>
        <strain evidence="3 4">RI</strain>
    </source>
</reference>
<feature type="transmembrane region" description="Helical" evidence="1">
    <location>
        <begin position="537"/>
        <end position="563"/>
    </location>
</feature>
<evidence type="ECO:0000256" key="2">
    <source>
        <dbReference type="SAM" id="SignalP"/>
    </source>
</evidence>
<dbReference type="GeneID" id="24423620"/>
<feature type="signal peptide" evidence="2">
    <location>
        <begin position="1"/>
        <end position="15"/>
    </location>
</feature>
<dbReference type="RefSeq" id="XP_012647613.2">
    <property type="nucleotide sequence ID" value="XM_012792159.2"/>
</dbReference>
<accession>A0A1N6LX18</accession>
<dbReference type="EMBL" id="FO082871">
    <property type="protein sequence ID" value="SIO73412.1"/>
    <property type="molecule type" value="Genomic_DNA"/>
</dbReference>
<sequence>MLIIIFLAYVSFVTSNNYIGIYQSHIIHNVKISFAGLDPFRLHYENNRTKLSDWKQQSDGISLIISPSTSSSSHIKLWRHMIKLFDTIPAQSVDYNIELSECPKPLYMNQLNFFHQCKSANTSANDASGSKKDDEYFYSLDGINYKDITKHEITDDDSRNPITFGFQKSCFHDYTIQPWISHSKFQNTDHILTKFEDLNIFNKFYKLILVPKLLEIRYNFNKRLINLAVQELGNSVIITELYWFNIQYDGTKVTITFLSKFNTQDTEALKQFKFVTHDLDIVYNTHISDKGEGFIHQSITGSGSHKRLNIKLSHTHTGRTLKIVHYLDNSFFVDPAEVLDMTNDYPFIHENCIRNTSKQFDNIRVISDNIENMFNDSSVQKIEVTICPQNNNIEYSLPIHARYMPICKLGKDCTGYEYSLLTVPNVYYSSNMNEDIVLFDNIQLAQLLKFTYEVSFIKYMASGKMQSLTQHFVNTFIKDIDDSIYWGKIVMGKKDTLIFKRLSVNYALRTPPNAVEFEEDNGNIYSVSTLTRGTESYYLLITLITILTSLTLTTFTIALLIIGSTSSTSFMYKITVKMLYFIKQNSWNIKIHSE</sequence>
<evidence type="ECO:0000256" key="1">
    <source>
        <dbReference type="SAM" id="Phobius"/>
    </source>
</evidence>
<organism evidence="3 4">
    <name type="scientific">Babesia microti (strain RI)</name>
    <dbReference type="NCBI Taxonomy" id="1133968"/>
    <lineage>
        <taxon>Eukaryota</taxon>
        <taxon>Sar</taxon>
        <taxon>Alveolata</taxon>
        <taxon>Apicomplexa</taxon>
        <taxon>Aconoidasida</taxon>
        <taxon>Piroplasmida</taxon>
        <taxon>Babesiidae</taxon>
        <taxon>Babesia</taxon>
    </lineage>
</organism>
<dbReference type="Proteomes" id="UP000002899">
    <property type="component" value="Chromosome I"/>
</dbReference>
<protein>
    <submittedName>
        <fullName evidence="3">Uncharacterized protein</fullName>
    </submittedName>
</protein>
<reference evidence="3 4" key="3">
    <citation type="journal article" date="2016" name="Sci. Rep.">
        <title>Genome-wide diversity and gene expression profiling of Babesia microti isolates identify polymorphic genes that mediate host-pathogen interactions.</title>
        <authorList>
            <person name="Silva J.C."/>
            <person name="Cornillot E."/>
            <person name="McCracken C."/>
            <person name="Usmani-Brown S."/>
            <person name="Dwivedi A."/>
            <person name="Ifeonu O.O."/>
            <person name="Crabtree J."/>
            <person name="Gotia H.T."/>
            <person name="Virji A.Z."/>
            <person name="Reynes C."/>
            <person name="Colinge J."/>
            <person name="Kumar V."/>
            <person name="Lawres L."/>
            <person name="Pazzi J.E."/>
            <person name="Pablo J.V."/>
            <person name="Hung C."/>
            <person name="Brancato J."/>
            <person name="Kumari P."/>
            <person name="Orvis J."/>
            <person name="Tretina K."/>
            <person name="Chibucos M."/>
            <person name="Ott S."/>
            <person name="Sadzewicz L."/>
            <person name="Sengamalay N."/>
            <person name="Shetty A.C."/>
            <person name="Su Q."/>
            <person name="Tallon L."/>
            <person name="Fraser C.M."/>
            <person name="Frutos R."/>
            <person name="Molina D.M."/>
            <person name="Krause P.J."/>
            <person name="Ben Mamoun C."/>
        </authorList>
    </citation>
    <scope>NUCLEOTIDE SEQUENCE [LARGE SCALE GENOMIC DNA]</scope>
    <source>
        <strain evidence="3 4">RI</strain>
    </source>
</reference>
<dbReference type="KEGG" id="bmic:BMR1_01G02750"/>
<keyword evidence="1" id="KW-0472">Membrane</keyword>